<gene>
    <name evidence="1" type="ORF">AWC23_20100</name>
</gene>
<dbReference type="EMBL" id="LQPR01000049">
    <property type="protein sequence ID" value="ORW69056.1"/>
    <property type="molecule type" value="Genomic_DNA"/>
</dbReference>
<protein>
    <submittedName>
        <fullName evidence="1">Uncharacterized protein</fullName>
    </submittedName>
</protein>
<reference evidence="1 2" key="1">
    <citation type="submission" date="2016-01" db="EMBL/GenBank/DDBJ databases">
        <title>The new phylogeny of the genus Mycobacterium.</title>
        <authorList>
            <person name="Tarcisio F."/>
            <person name="Conor M."/>
            <person name="Antonella G."/>
            <person name="Elisabetta G."/>
            <person name="Giulia F.S."/>
            <person name="Sara T."/>
            <person name="Anna F."/>
            <person name="Clotilde B."/>
            <person name="Roberto B."/>
            <person name="Veronica D.S."/>
            <person name="Fabio R."/>
            <person name="Monica P."/>
            <person name="Olivier J."/>
            <person name="Enrico T."/>
            <person name="Nicola S."/>
        </authorList>
    </citation>
    <scope>NUCLEOTIDE SEQUENCE [LARGE SCALE GENOMIC DNA]</scope>
    <source>
        <strain evidence="1 2">DSM 44616</strain>
    </source>
</reference>
<comment type="caution">
    <text evidence="1">The sequence shown here is derived from an EMBL/GenBank/DDBJ whole genome shotgun (WGS) entry which is preliminary data.</text>
</comment>
<dbReference type="Gene3D" id="3.40.50.880">
    <property type="match status" value="1"/>
</dbReference>
<evidence type="ECO:0000313" key="2">
    <source>
        <dbReference type="Proteomes" id="UP000193387"/>
    </source>
</evidence>
<dbReference type="Proteomes" id="UP000193387">
    <property type="component" value="Unassembled WGS sequence"/>
</dbReference>
<evidence type="ECO:0000313" key="1">
    <source>
        <dbReference type="EMBL" id="ORW69056.1"/>
    </source>
</evidence>
<sequence length="96" mass="10611">MCHGPAALLSANTAGGRWLFAGYQLTGVSSSEEEQVGFADEAAWLLEDCLRNRGGLYAKSAEPWKEFVIVERNVYTRAYVEGRRAEDVRPDRSDAA</sequence>
<dbReference type="InterPro" id="IPR029062">
    <property type="entry name" value="Class_I_gatase-like"/>
</dbReference>
<accession>A0AAJ3TTW1</accession>
<organism evidence="1 2">
    <name type="scientific">Mycobacterium saskatchewanense</name>
    <dbReference type="NCBI Taxonomy" id="220927"/>
    <lineage>
        <taxon>Bacteria</taxon>
        <taxon>Bacillati</taxon>
        <taxon>Actinomycetota</taxon>
        <taxon>Actinomycetes</taxon>
        <taxon>Mycobacteriales</taxon>
        <taxon>Mycobacteriaceae</taxon>
        <taxon>Mycobacterium</taxon>
        <taxon>Mycobacterium simiae complex</taxon>
    </lineage>
</organism>
<name>A0AAJ3TTW1_9MYCO</name>
<dbReference type="SUPFAM" id="SSF52317">
    <property type="entry name" value="Class I glutamine amidotransferase-like"/>
    <property type="match status" value="1"/>
</dbReference>
<proteinExistence type="predicted"/>
<dbReference type="AlphaFoldDB" id="A0AAJ3TTW1"/>
<keyword evidence="2" id="KW-1185">Reference proteome</keyword>